<evidence type="ECO:0000256" key="4">
    <source>
        <dbReference type="ARBA" id="ARBA00023136"/>
    </source>
</evidence>
<reference evidence="9" key="1">
    <citation type="submission" date="2021-02" db="EMBL/GenBank/DDBJ databases">
        <authorList>
            <person name="Dougan E. K."/>
            <person name="Rhodes N."/>
            <person name="Thang M."/>
            <person name="Chan C."/>
        </authorList>
    </citation>
    <scope>NUCLEOTIDE SEQUENCE</scope>
</reference>
<keyword evidence="5" id="KW-1015">Disulfide bond</keyword>
<name>A0A812X7L1_9DINO</name>
<keyword evidence="4 7" id="KW-0472">Membrane</keyword>
<feature type="transmembrane region" description="Helical" evidence="7">
    <location>
        <begin position="799"/>
        <end position="817"/>
    </location>
</feature>
<dbReference type="SMART" id="SM00303">
    <property type="entry name" value="GPS"/>
    <property type="match status" value="1"/>
</dbReference>
<dbReference type="InterPro" id="IPR046338">
    <property type="entry name" value="GAIN_dom_sf"/>
</dbReference>
<gene>
    <name evidence="9" type="ORF">SNEC2469_LOCUS20609</name>
</gene>
<dbReference type="PANTHER" id="PTHR12011:SF465">
    <property type="entry name" value="GPS DOMAIN-CONTAINING PROTEIN"/>
    <property type="match status" value="1"/>
</dbReference>
<feature type="transmembrane region" description="Helical" evidence="7">
    <location>
        <begin position="644"/>
        <end position="667"/>
    </location>
</feature>
<dbReference type="PANTHER" id="PTHR12011">
    <property type="entry name" value="ADHESION G-PROTEIN COUPLED RECEPTOR"/>
    <property type="match status" value="1"/>
</dbReference>
<organism evidence="9 10">
    <name type="scientific">Symbiodinium necroappetens</name>
    <dbReference type="NCBI Taxonomy" id="1628268"/>
    <lineage>
        <taxon>Eukaryota</taxon>
        <taxon>Sar</taxon>
        <taxon>Alveolata</taxon>
        <taxon>Dinophyceae</taxon>
        <taxon>Suessiales</taxon>
        <taxon>Symbiodiniaceae</taxon>
        <taxon>Symbiodinium</taxon>
    </lineage>
</organism>
<feature type="region of interest" description="Disordered" evidence="6">
    <location>
        <begin position="171"/>
        <end position="190"/>
    </location>
</feature>
<dbReference type="InterPro" id="IPR000203">
    <property type="entry name" value="GPS"/>
</dbReference>
<evidence type="ECO:0000313" key="9">
    <source>
        <dbReference type="EMBL" id="CAE7714846.1"/>
    </source>
</evidence>
<evidence type="ECO:0000259" key="8">
    <source>
        <dbReference type="PROSITE" id="PS50221"/>
    </source>
</evidence>
<dbReference type="AlphaFoldDB" id="A0A812X7L1"/>
<feature type="transmembrane region" description="Helical" evidence="7">
    <location>
        <begin position="911"/>
        <end position="931"/>
    </location>
</feature>
<protein>
    <recommendedName>
        <fullName evidence="8">GAIN-B domain-containing protein</fullName>
    </recommendedName>
</protein>
<feature type="domain" description="GAIN-B" evidence="8">
    <location>
        <begin position="440"/>
        <end position="622"/>
    </location>
</feature>
<dbReference type="Proteomes" id="UP000601435">
    <property type="component" value="Unassembled WGS sequence"/>
</dbReference>
<dbReference type="PROSITE" id="PS50221">
    <property type="entry name" value="GAIN_B"/>
    <property type="match status" value="1"/>
</dbReference>
<dbReference type="OrthoDB" id="437222at2759"/>
<evidence type="ECO:0000256" key="5">
    <source>
        <dbReference type="ARBA" id="ARBA00023157"/>
    </source>
</evidence>
<sequence length="1196" mass="128455">MEIYLMDPDQNQVDLSSAVATNPGGNHYSGQHPPSLAIDKTWSKWLDFNKGDLIVSLPPPSTAIGYFGMQLAEDAPQRDPVLFELLLSQDSVNWVLVYKNSNTAVVPNIRNHDILNLELAAQWRDFLFEPISTRNLTDEEGPVIQVAEFQLWDAASPPAEIDLPAQGATATDWQNLGSSPSGEGPDNAVDGDVATKWLDFNMSRSAGLHIQLPNPVSLSSWSWVTANDYVNRDPFQWNFYGLYIESGNNNMVLLNQQSTDLSVPLERKVSVGVLTIAPVLTTSSTTTSSVSTSSTTATTTSTYSSSTSTSMSSTTSTSASTTATSTSSTTTASKSTSATSSTSKSMSSTSSSTSMTTSSATSTSTYSSRTSTSTSSTSITKTSTTSLSSSTTSSSISLTRTTVTVTSGDAAVLSALVAELIRDLESSQESMAQLFRVLDSSSNTSTPEVYGTLVTLPNIHAGTPFHTGLLRAGPNETSAGSMQVFAGESVVDIPTALFTSEARPGYAVISITDSQPGDEISAILAAYTQASGDVLVTQPISIKASLLEHGVNGTLPAPLNFTMPITDANATGDLTCVYWDEQQDAWSSQGVMTVSAAGGSVRCSTTHLSLFAAIIRAVVTTLVCSNAAAIFSLEGLQSLLKWQWAVQAPAIIQWVTLLAGLCLVFAAKRMDQRYMEHVDALEGFQEIRILRPVEFSRREFVTDLREYFLGVFHPSRRVASQLVKRKIGLGVGELYRLQRVSGVTAWHKQARSILSKFSEQRLFLKLTMLYQVHCRWFNFATPSLKASCAQRCSVLLAKLYSGWAIMAVFYGSTALAPDQPECAPPEALLDKLVRSAVIAWISAIFGSVPFVLLLALVHFGGNSASSARTNLFWGYMTIHLILCALVVSIFLASVSPADGEKFLLSTVTNLLTSLLVTPVLLTVLFGACMLARADDLDRLLEWQQEDQFEVSVSKVVVPVEQLQATLKLDSRLNVTVLAEVFGDHSSSTTLDRNKVSGSFSSSDTFLVTKRQVLMFTVIVVELQRRHAFTLHAVALGSDALAGYSGALPLFVPGKKSPCAEVLVEVAPAGGKQEKVDAKGQDEEVLIVQVAPNNEGTPLEEKVDNKSPDEEGVTVPVVALEPEPPCEAPTPVARTPETREPLSGSKNMLHLQQEFALAPLSRPRMGPCLRPQSRTLGTPRRGQDPTGASAVSKGDRA</sequence>
<keyword evidence="2 7" id="KW-0812">Transmembrane</keyword>
<feature type="transmembrane region" description="Helical" evidence="7">
    <location>
        <begin position="837"/>
        <end position="859"/>
    </location>
</feature>
<evidence type="ECO:0000256" key="3">
    <source>
        <dbReference type="ARBA" id="ARBA00022989"/>
    </source>
</evidence>
<evidence type="ECO:0000313" key="10">
    <source>
        <dbReference type="Proteomes" id="UP000601435"/>
    </source>
</evidence>
<keyword evidence="3 7" id="KW-1133">Transmembrane helix</keyword>
<feature type="compositionally biased region" description="Polar residues" evidence="6">
    <location>
        <begin position="171"/>
        <end position="181"/>
    </location>
</feature>
<feature type="transmembrane region" description="Helical" evidence="7">
    <location>
        <begin position="871"/>
        <end position="891"/>
    </location>
</feature>
<dbReference type="Gene3D" id="2.60.220.50">
    <property type="match status" value="1"/>
</dbReference>
<evidence type="ECO:0000256" key="1">
    <source>
        <dbReference type="ARBA" id="ARBA00004370"/>
    </source>
</evidence>
<evidence type="ECO:0000256" key="2">
    <source>
        <dbReference type="ARBA" id="ARBA00022692"/>
    </source>
</evidence>
<evidence type="ECO:0000256" key="7">
    <source>
        <dbReference type="SAM" id="Phobius"/>
    </source>
</evidence>
<comment type="caution">
    <text evidence="9">The sequence shown here is derived from an EMBL/GenBank/DDBJ whole genome shotgun (WGS) entry which is preliminary data.</text>
</comment>
<dbReference type="GO" id="GO:0005886">
    <property type="term" value="C:plasma membrane"/>
    <property type="evidence" value="ECO:0007669"/>
    <property type="project" value="TreeGrafter"/>
</dbReference>
<evidence type="ECO:0000256" key="6">
    <source>
        <dbReference type="SAM" id="MobiDB-lite"/>
    </source>
</evidence>
<comment type="subcellular location">
    <subcellularLocation>
        <location evidence="1">Membrane</location>
    </subcellularLocation>
</comment>
<accession>A0A812X7L1</accession>
<dbReference type="InterPro" id="IPR057244">
    <property type="entry name" value="GAIN_B"/>
</dbReference>
<keyword evidence="10" id="KW-1185">Reference proteome</keyword>
<dbReference type="EMBL" id="CAJNJA010036030">
    <property type="protein sequence ID" value="CAE7714846.1"/>
    <property type="molecule type" value="Genomic_DNA"/>
</dbReference>
<proteinExistence type="predicted"/>
<feature type="region of interest" description="Disordered" evidence="6">
    <location>
        <begin position="1120"/>
        <end position="1196"/>
    </location>
</feature>
<feature type="region of interest" description="Disordered" evidence="6">
    <location>
        <begin position="285"/>
        <end position="392"/>
    </location>
</feature>